<reference evidence="2" key="1">
    <citation type="submission" date="2022-05" db="EMBL/GenBank/DDBJ databases">
        <title>An RpoN-dependent PEP-CTERM gene is involved in floc formation of an Aquincola tertiaricarbonis strain.</title>
        <authorList>
            <person name="Qiu D."/>
            <person name="Xia M."/>
        </authorList>
    </citation>
    <scope>NUCLEOTIDE SEQUENCE</scope>
    <source>
        <strain evidence="2">RN12</strain>
    </source>
</reference>
<dbReference type="RefSeq" id="WP_250198819.1">
    <property type="nucleotide sequence ID" value="NZ_CP097636.1"/>
</dbReference>
<feature type="domain" description="Prolyl 4-hydroxylase alpha subunit Fe(2+) 2OG dioxygenase" evidence="1">
    <location>
        <begin position="133"/>
        <end position="223"/>
    </location>
</feature>
<evidence type="ECO:0000259" key="1">
    <source>
        <dbReference type="Pfam" id="PF13640"/>
    </source>
</evidence>
<dbReference type="Gene3D" id="2.60.120.620">
    <property type="entry name" value="q2cbj1_9rhob like domain"/>
    <property type="match status" value="1"/>
</dbReference>
<dbReference type="Proteomes" id="UP001056201">
    <property type="component" value="Chromosome 2"/>
</dbReference>
<proteinExistence type="predicted"/>
<dbReference type="InterPro" id="IPR044862">
    <property type="entry name" value="Pro_4_hyd_alph_FE2OG_OXY"/>
</dbReference>
<evidence type="ECO:0000313" key="3">
    <source>
        <dbReference type="Proteomes" id="UP001056201"/>
    </source>
</evidence>
<protein>
    <submittedName>
        <fullName evidence="2">2OG-Fe(II) oxygenase</fullName>
    </submittedName>
</protein>
<evidence type="ECO:0000313" key="2">
    <source>
        <dbReference type="EMBL" id="URI10613.1"/>
    </source>
</evidence>
<sequence length="234" mass="26009">MSTPSPDFIETFDSVLPAALCQAIVQGFERSGQARRGEAGSGLDLTLKNSWDIALDAHAAWAETRRQLNLAVFNALLNYLRRYPHTVLGPLRLQLPDAAGQPRTLDAESLRALPDEVLTQVATAALRPGAINLQKYIADEGGYPYWHSEQYPKLDQGEALHRVLLWTLYLNDAFDGGETEFLYQGRRITPRTGTLLIAPAGFTHTHRGNRPLGGHKYIATSWVLFRRAEALYGL</sequence>
<name>A0ABY4SB92_AQUTE</name>
<dbReference type="Pfam" id="PF13640">
    <property type="entry name" value="2OG-FeII_Oxy_3"/>
    <property type="match status" value="1"/>
</dbReference>
<keyword evidence="3" id="KW-1185">Reference proteome</keyword>
<gene>
    <name evidence="2" type="ORF">MW290_16605</name>
</gene>
<dbReference type="EMBL" id="CP097636">
    <property type="protein sequence ID" value="URI10613.1"/>
    <property type="molecule type" value="Genomic_DNA"/>
</dbReference>
<organism evidence="2 3">
    <name type="scientific">Aquincola tertiaricarbonis</name>
    <dbReference type="NCBI Taxonomy" id="391953"/>
    <lineage>
        <taxon>Bacteria</taxon>
        <taxon>Pseudomonadati</taxon>
        <taxon>Pseudomonadota</taxon>
        <taxon>Betaproteobacteria</taxon>
        <taxon>Burkholderiales</taxon>
        <taxon>Sphaerotilaceae</taxon>
        <taxon>Aquincola</taxon>
    </lineage>
</organism>
<accession>A0ABY4SB92</accession>